<name>A0ABN9VUI1_9DINO</name>
<dbReference type="Proteomes" id="UP001189429">
    <property type="component" value="Unassembled WGS sequence"/>
</dbReference>
<evidence type="ECO:0000313" key="2">
    <source>
        <dbReference type="Proteomes" id="UP001189429"/>
    </source>
</evidence>
<proteinExistence type="predicted"/>
<sequence>MHDQLCWVVLRDWLLRCKARPGGLERSGQPRGKMDTGKAMLELKAHKLALAFVERRIASGLARRDLAAQQWLEVLRHSFRPEADMAAVQRNLHAFYDQLYKAALPVDKKEPLKPCPLPDSKVAL</sequence>
<keyword evidence="2" id="KW-1185">Reference proteome</keyword>
<evidence type="ECO:0000313" key="1">
    <source>
        <dbReference type="EMBL" id="CAK0875903.1"/>
    </source>
</evidence>
<accession>A0ABN9VUI1</accession>
<dbReference type="EMBL" id="CAUYUJ010017571">
    <property type="protein sequence ID" value="CAK0875903.1"/>
    <property type="molecule type" value="Genomic_DNA"/>
</dbReference>
<organism evidence="1 2">
    <name type="scientific">Prorocentrum cordatum</name>
    <dbReference type="NCBI Taxonomy" id="2364126"/>
    <lineage>
        <taxon>Eukaryota</taxon>
        <taxon>Sar</taxon>
        <taxon>Alveolata</taxon>
        <taxon>Dinophyceae</taxon>
        <taxon>Prorocentrales</taxon>
        <taxon>Prorocentraceae</taxon>
        <taxon>Prorocentrum</taxon>
    </lineage>
</organism>
<reference evidence="1" key="1">
    <citation type="submission" date="2023-10" db="EMBL/GenBank/DDBJ databases">
        <authorList>
            <person name="Chen Y."/>
            <person name="Shah S."/>
            <person name="Dougan E. K."/>
            <person name="Thang M."/>
            <person name="Chan C."/>
        </authorList>
    </citation>
    <scope>NUCLEOTIDE SEQUENCE [LARGE SCALE GENOMIC DNA]</scope>
</reference>
<comment type="caution">
    <text evidence="1">The sequence shown here is derived from an EMBL/GenBank/DDBJ whole genome shotgun (WGS) entry which is preliminary data.</text>
</comment>
<gene>
    <name evidence="1" type="ORF">PCOR1329_LOCUS60452</name>
</gene>
<protein>
    <submittedName>
        <fullName evidence="1">Uncharacterized protein</fullName>
    </submittedName>
</protein>